<dbReference type="SMART" id="SM00508">
    <property type="entry name" value="PostSET"/>
    <property type="match status" value="1"/>
</dbReference>
<feature type="compositionally biased region" description="Basic and acidic residues" evidence="14">
    <location>
        <begin position="50"/>
        <end position="59"/>
    </location>
</feature>
<feature type="region of interest" description="Disordered" evidence="14">
    <location>
        <begin position="653"/>
        <end position="697"/>
    </location>
</feature>
<evidence type="ECO:0000256" key="2">
    <source>
        <dbReference type="ARBA" id="ARBA00004286"/>
    </source>
</evidence>
<evidence type="ECO:0000256" key="12">
    <source>
        <dbReference type="ARBA" id="ARBA00023242"/>
    </source>
</evidence>
<dbReference type="SMART" id="SM00317">
    <property type="entry name" value="SET"/>
    <property type="match status" value="1"/>
</dbReference>
<dbReference type="InterPro" id="IPR001025">
    <property type="entry name" value="BAH_dom"/>
</dbReference>
<evidence type="ECO:0000256" key="6">
    <source>
        <dbReference type="ARBA" id="ARBA00022691"/>
    </source>
</evidence>
<dbReference type="SMART" id="SM00439">
    <property type="entry name" value="BAH"/>
    <property type="match status" value="1"/>
</dbReference>
<dbReference type="Gene3D" id="3.30.40.10">
    <property type="entry name" value="Zinc/RING finger domain, C3HC4 (zinc finger)"/>
    <property type="match status" value="1"/>
</dbReference>
<keyword evidence="3" id="KW-0158">Chromosome</keyword>
<evidence type="ECO:0000256" key="11">
    <source>
        <dbReference type="ARBA" id="ARBA00023117"/>
    </source>
</evidence>
<feature type="region of interest" description="Disordered" evidence="14">
    <location>
        <begin position="1"/>
        <end position="108"/>
    </location>
</feature>
<evidence type="ECO:0000256" key="10">
    <source>
        <dbReference type="ARBA" id="ARBA00022853"/>
    </source>
</evidence>
<feature type="compositionally biased region" description="Basic and acidic residues" evidence="14">
    <location>
        <begin position="1263"/>
        <end position="1274"/>
    </location>
</feature>
<dbReference type="PROSITE" id="PS51215">
    <property type="entry name" value="AWS"/>
    <property type="match status" value="1"/>
</dbReference>
<evidence type="ECO:0000256" key="5">
    <source>
        <dbReference type="ARBA" id="ARBA00022679"/>
    </source>
</evidence>
<keyword evidence="12" id="KW-0539">Nucleus</keyword>
<evidence type="ECO:0000256" key="1">
    <source>
        <dbReference type="ARBA" id="ARBA00004123"/>
    </source>
</evidence>
<dbReference type="Pfam" id="PF01426">
    <property type="entry name" value="BAH"/>
    <property type="match status" value="1"/>
</dbReference>
<dbReference type="Gene3D" id="2.30.30.490">
    <property type="match status" value="1"/>
</dbReference>
<dbReference type="InterPro" id="IPR043151">
    <property type="entry name" value="BAH_sf"/>
</dbReference>
<evidence type="ECO:0000259" key="19">
    <source>
        <dbReference type="PROSITE" id="PS51215"/>
    </source>
</evidence>
<feature type="compositionally biased region" description="Polar residues" evidence="14">
    <location>
        <begin position="60"/>
        <end position="75"/>
    </location>
</feature>
<dbReference type="GO" id="GO:0008270">
    <property type="term" value="F:zinc ion binding"/>
    <property type="evidence" value="ECO:0007669"/>
    <property type="project" value="UniProtKB-KW"/>
</dbReference>
<dbReference type="Proteomes" id="UP000288716">
    <property type="component" value="Unassembled WGS sequence"/>
</dbReference>
<dbReference type="InterPro" id="IPR011011">
    <property type="entry name" value="Znf_FYVE_PHD"/>
</dbReference>
<dbReference type="PANTHER" id="PTHR46147:SF3">
    <property type="entry name" value="HISTONE-LYSINE N-METHYLTRANSFERASE ASH1"/>
    <property type="match status" value="1"/>
</dbReference>
<dbReference type="GO" id="GO:0032259">
    <property type="term" value="P:methylation"/>
    <property type="evidence" value="ECO:0007669"/>
    <property type="project" value="UniProtKB-KW"/>
</dbReference>
<dbReference type="CDD" id="cd19174">
    <property type="entry name" value="SET_ASH1L"/>
    <property type="match status" value="1"/>
</dbReference>
<name>A0A443SV60_9ACAR</name>
<dbReference type="GO" id="GO:0006355">
    <property type="term" value="P:regulation of DNA-templated transcription"/>
    <property type="evidence" value="ECO:0007669"/>
    <property type="project" value="TreeGrafter"/>
</dbReference>
<dbReference type="EMBL" id="NCKV01000175">
    <property type="protein sequence ID" value="RWS31394.1"/>
    <property type="molecule type" value="Genomic_DNA"/>
</dbReference>
<gene>
    <name evidence="20" type="ORF">B4U80_01892</name>
</gene>
<keyword evidence="11 13" id="KW-0103">Bromodomain</keyword>
<dbReference type="OrthoDB" id="79252at2759"/>
<dbReference type="InterPro" id="IPR006560">
    <property type="entry name" value="AWS_dom"/>
</dbReference>
<dbReference type="InterPro" id="IPR001214">
    <property type="entry name" value="SET_dom"/>
</dbReference>
<comment type="caution">
    <text evidence="20">The sequence shown here is derived from an EMBL/GenBank/DDBJ whole genome shotgun (WGS) entry which is preliminary data.</text>
</comment>
<dbReference type="VEuPathDB" id="VectorBase:LDEU000642"/>
<evidence type="ECO:0000256" key="9">
    <source>
        <dbReference type="ARBA" id="ARBA00022833"/>
    </source>
</evidence>
<organism evidence="20 21">
    <name type="scientific">Leptotrombidium deliense</name>
    <dbReference type="NCBI Taxonomy" id="299467"/>
    <lineage>
        <taxon>Eukaryota</taxon>
        <taxon>Metazoa</taxon>
        <taxon>Ecdysozoa</taxon>
        <taxon>Arthropoda</taxon>
        <taxon>Chelicerata</taxon>
        <taxon>Arachnida</taxon>
        <taxon>Acari</taxon>
        <taxon>Acariformes</taxon>
        <taxon>Trombidiformes</taxon>
        <taxon>Prostigmata</taxon>
        <taxon>Anystina</taxon>
        <taxon>Parasitengona</taxon>
        <taxon>Trombiculoidea</taxon>
        <taxon>Trombiculidae</taxon>
        <taxon>Leptotrombidium</taxon>
    </lineage>
</organism>
<evidence type="ECO:0000259" key="17">
    <source>
        <dbReference type="PROSITE" id="PS50868"/>
    </source>
</evidence>
<dbReference type="Pfam" id="PF00439">
    <property type="entry name" value="Bromodomain"/>
    <property type="match status" value="1"/>
</dbReference>
<dbReference type="CDD" id="cd04717">
    <property type="entry name" value="BAH_polybromo"/>
    <property type="match status" value="1"/>
</dbReference>
<evidence type="ECO:0000256" key="7">
    <source>
        <dbReference type="ARBA" id="ARBA00022723"/>
    </source>
</evidence>
<keyword evidence="21" id="KW-1185">Reference proteome</keyword>
<feature type="region of interest" description="Disordered" evidence="14">
    <location>
        <begin position="1258"/>
        <end position="1277"/>
    </location>
</feature>
<feature type="domain" description="SET" evidence="16">
    <location>
        <begin position="507"/>
        <end position="623"/>
    </location>
</feature>
<dbReference type="SMART" id="SM00297">
    <property type="entry name" value="BROMO"/>
    <property type="match status" value="1"/>
</dbReference>
<feature type="domain" description="Post-SET" evidence="17">
    <location>
        <begin position="631"/>
        <end position="647"/>
    </location>
</feature>
<dbReference type="InterPro" id="IPR001487">
    <property type="entry name" value="Bromodomain"/>
</dbReference>
<dbReference type="InterPro" id="IPR036427">
    <property type="entry name" value="Bromodomain-like_sf"/>
</dbReference>
<dbReference type="GO" id="GO:0005654">
    <property type="term" value="C:nucleoplasm"/>
    <property type="evidence" value="ECO:0007669"/>
    <property type="project" value="TreeGrafter"/>
</dbReference>
<dbReference type="InterPro" id="IPR001965">
    <property type="entry name" value="Znf_PHD"/>
</dbReference>
<feature type="compositionally biased region" description="Basic and acidic residues" evidence="14">
    <location>
        <begin position="232"/>
        <end position="252"/>
    </location>
</feature>
<evidence type="ECO:0000259" key="18">
    <source>
        <dbReference type="PROSITE" id="PS51038"/>
    </source>
</evidence>
<dbReference type="Pfam" id="PF00856">
    <property type="entry name" value="SET"/>
    <property type="match status" value="1"/>
</dbReference>
<evidence type="ECO:0000256" key="4">
    <source>
        <dbReference type="ARBA" id="ARBA00022603"/>
    </source>
</evidence>
<keyword evidence="10" id="KW-0156">Chromatin regulator</keyword>
<dbReference type="PANTHER" id="PTHR46147">
    <property type="entry name" value="HISTONE-LYSINE N-METHYLTRANSFERASE ASH1"/>
    <property type="match status" value="1"/>
</dbReference>
<dbReference type="PROSITE" id="PS50280">
    <property type="entry name" value="SET"/>
    <property type="match status" value="1"/>
</dbReference>
<evidence type="ECO:0000259" key="15">
    <source>
        <dbReference type="PROSITE" id="PS50014"/>
    </source>
</evidence>
<dbReference type="Gene3D" id="1.20.920.10">
    <property type="entry name" value="Bromodomain-like"/>
    <property type="match status" value="1"/>
</dbReference>
<evidence type="ECO:0000259" key="16">
    <source>
        <dbReference type="PROSITE" id="PS50280"/>
    </source>
</evidence>
<evidence type="ECO:0000256" key="13">
    <source>
        <dbReference type="PROSITE-ProRule" id="PRU00035"/>
    </source>
</evidence>
<dbReference type="SMART" id="SM00249">
    <property type="entry name" value="PHD"/>
    <property type="match status" value="1"/>
</dbReference>
<keyword evidence="4 20" id="KW-0489">Methyltransferase</keyword>
<sequence>MGGKHTREKTSLSAIAKDGNAAGKQSAESAMDKRQSSRADKEPASQYTETRQHCPRDKTATSNSSPEVTDTQLTAKNAKKRRQFNKTGFVKKKRPKLKSEATNAKQAAVPSDTVAITTRASDQSIVARDKAIVECVTKKVINNSTKADDTSANIKQEVEKCTIKDIKSSHSAVANSSKSGSIDELKAKYRIPKRKSKDIDWSDVEPAKRKMHSPPIENARQSNSFEVKVLHPEKPKTSPKSVERETRTRVEMGRNSLKKQASKEKLLKTPKNCTFKSTSQTVSLEVGTNSVTIHTVSSSSRNCVNTIEQKKKARIRSPRLPVKLYFRDIKAGLFSTSFKEDNLVDNKLINENSSNLTTSEDSVSSSACESFINYKSSTVSSDDEFGTSNDGESSLLPPPQYVFNAKRKELVEFALPYDIWWLSKTNQITDISRGKYKKIKSNIFFDVKPVSNEEEQSCNCTKPSDSNEKGCGSDCLNRLMYVECSPSLCPCGDQCSNQRIQKHEWIPGLHRFLTTDRGWGMKSLQHIQKGEFILEYIGEVVSEPVFRQRMMEIYKNDPHHYCLNLDSGMVIDGYRVANEGRFVNHSCEPNCEMQKWSVNGVYRVALFSLRDILPGEELNYDYNFYNFNVETQQICRCGSAKCRGFIGGRTQRTNGQLSKSERRLSKDSSIIKQSSKNKRKDGHLMKVGGDSKGDDSCLSSKRAEKLAPMKPLKHSASCVILKKRIFLLRNYEKLRRLRLKWIKDSERLNKSLLNSKDEEYVETKDHKDNIKPTFLSFNTRSVRTRGLAKVEENEVLCRTAKLAQVFNDVYTIVIGRCKETDKKDSESVDSNNSQTSRLPVYSTLQQLPSRKRQSDYYEKISNPIDLYTIDRNIKSGFYNNVDCFENDFKRLFDNNIMYYMNDPESCKVIETLRETYIRELKESMPFIDDILRDEQLPSVANFDSNTAKEVDIQLEEKENIQLESESPQNVVNGSESIKTEFSEATVVELPKFKEVPIADEEEIIQCICGILRDEGMMIQCDQCSKWQHCFCLGIPTPVDENKKHLCHLCDPNPQEYPKEIPMETPPDGVAECQYFITMYNGDLRVKQGDCVYLGREQRLDEKRNDDRNSTTEGGVEKSDVDVFRVERLFVREGKKFVYGHHYLRPSETYHEPSRKFFPNEVLKSPLSGSAPVESVKGICWVLDLQSYCKGRPKGAKEEDVYICEFRVDKTARFFKKIVKHPNPVCTKSYAFDIFETKINPKRTYTPHRIPQEYQKGVGAKIKSQTDKSKSKSKCEAANGVSEPNTIIDLEGVKKKLFEKRQRRLTRFVEILRKMKGHIENEVNSIEVKVEASESTN</sequence>
<evidence type="ECO:0000256" key="8">
    <source>
        <dbReference type="ARBA" id="ARBA00022771"/>
    </source>
</evidence>
<dbReference type="PROSITE" id="PS51038">
    <property type="entry name" value="BAH"/>
    <property type="match status" value="1"/>
</dbReference>
<dbReference type="InterPro" id="IPR003616">
    <property type="entry name" value="Post-SET_dom"/>
</dbReference>
<feature type="region of interest" description="Disordered" evidence="14">
    <location>
        <begin position="232"/>
        <end position="257"/>
    </location>
</feature>
<keyword evidence="7" id="KW-0479">Metal-binding</keyword>
<dbReference type="Pfam" id="PF20826">
    <property type="entry name" value="PHD_5"/>
    <property type="match status" value="1"/>
</dbReference>
<feature type="domain" description="BAH" evidence="18">
    <location>
        <begin position="1083"/>
        <end position="1218"/>
    </location>
</feature>
<dbReference type="InterPro" id="IPR046341">
    <property type="entry name" value="SET_dom_sf"/>
</dbReference>
<feature type="domain" description="AWS" evidence="19">
    <location>
        <begin position="453"/>
        <end position="504"/>
    </location>
</feature>
<dbReference type="Gene3D" id="2.170.270.10">
    <property type="entry name" value="SET domain"/>
    <property type="match status" value="1"/>
</dbReference>
<accession>A0A443SV60</accession>
<feature type="domain" description="Bromo" evidence="15">
    <location>
        <begin position="836"/>
        <end position="906"/>
    </location>
</feature>
<evidence type="ECO:0000256" key="14">
    <source>
        <dbReference type="SAM" id="MobiDB-lite"/>
    </source>
</evidence>
<dbReference type="GO" id="GO:0005694">
    <property type="term" value="C:chromosome"/>
    <property type="evidence" value="ECO:0007669"/>
    <property type="project" value="UniProtKB-SubCell"/>
</dbReference>
<dbReference type="GO" id="GO:0042800">
    <property type="term" value="F:histone H3K4 methyltransferase activity"/>
    <property type="evidence" value="ECO:0007669"/>
    <property type="project" value="TreeGrafter"/>
</dbReference>
<proteinExistence type="predicted"/>
<feature type="compositionally biased region" description="Basic residues" evidence="14">
    <location>
        <begin position="77"/>
        <end position="96"/>
    </location>
</feature>
<reference evidence="20 21" key="1">
    <citation type="journal article" date="2018" name="Gigascience">
        <title>Genomes of trombidid mites reveal novel predicted allergens and laterally-transferred genes associated with secondary metabolism.</title>
        <authorList>
            <person name="Dong X."/>
            <person name="Chaisiri K."/>
            <person name="Xia D."/>
            <person name="Armstrong S.D."/>
            <person name="Fang Y."/>
            <person name="Donnelly M.J."/>
            <person name="Kadowaki T."/>
            <person name="McGarry J.W."/>
            <person name="Darby A.C."/>
            <person name="Makepeace B.L."/>
        </authorList>
    </citation>
    <scope>NUCLEOTIDE SEQUENCE [LARGE SCALE GENOMIC DNA]</scope>
    <source>
        <strain evidence="20">UoL-UT</strain>
    </source>
</reference>
<comment type="subcellular location">
    <subcellularLocation>
        <location evidence="2">Chromosome</location>
    </subcellularLocation>
    <subcellularLocation>
        <location evidence="1">Nucleus</location>
    </subcellularLocation>
</comment>
<dbReference type="STRING" id="299467.A0A443SV60"/>
<feature type="compositionally biased region" description="Basic and acidic residues" evidence="14">
    <location>
        <begin position="30"/>
        <end position="43"/>
    </location>
</feature>
<evidence type="ECO:0000313" key="20">
    <source>
        <dbReference type="EMBL" id="RWS31394.1"/>
    </source>
</evidence>
<keyword evidence="9" id="KW-0862">Zinc</keyword>
<dbReference type="Pfam" id="PF17907">
    <property type="entry name" value="AWS"/>
    <property type="match status" value="1"/>
</dbReference>
<keyword evidence="8" id="KW-0863">Zinc-finger</keyword>
<dbReference type="InterPro" id="IPR013083">
    <property type="entry name" value="Znf_RING/FYVE/PHD"/>
</dbReference>
<dbReference type="SMART" id="SM00570">
    <property type="entry name" value="AWS"/>
    <property type="match status" value="1"/>
</dbReference>
<dbReference type="FunFam" id="2.170.270.10:FF:000011">
    <property type="entry name" value="Histone-lysine N-methyltransferase"/>
    <property type="match status" value="1"/>
</dbReference>
<dbReference type="PROSITE" id="PS50014">
    <property type="entry name" value="BROMODOMAIN_2"/>
    <property type="match status" value="1"/>
</dbReference>
<dbReference type="PROSITE" id="PS50868">
    <property type="entry name" value="POST_SET"/>
    <property type="match status" value="1"/>
</dbReference>
<dbReference type="SUPFAM" id="SSF82199">
    <property type="entry name" value="SET domain"/>
    <property type="match status" value="1"/>
</dbReference>
<evidence type="ECO:0000256" key="3">
    <source>
        <dbReference type="ARBA" id="ARBA00022454"/>
    </source>
</evidence>
<dbReference type="GO" id="GO:0003682">
    <property type="term" value="F:chromatin binding"/>
    <property type="evidence" value="ECO:0007669"/>
    <property type="project" value="InterPro"/>
</dbReference>
<keyword evidence="6" id="KW-0949">S-adenosyl-L-methionine</keyword>
<protein>
    <submittedName>
        <fullName evidence="20">Histone-lysine N-methyltransferase ASH1L-like protein</fullName>
    </submittedName>
</protein>
<keyword evidence="5 20" id="KW-0808">Transferase</keyword>
<dbReference type="SUPFAM" id="SSF47370">
    <property type="entry name" value="Bromodomain"/>
    <property type="match status" value="1"/>
</dbReference>
<dbReference type="SUPFAM" id="SSF57903">
    <property type="entry name" value="FYVE/PHD zinc finger"/>
    <property type="match status" value="1"/>
</dbReference>
<evidence type="ECO:0000313" key="21">
    <source>
        <dbReference type="Proteomes" id="UP000288716"/>
    </source>
</evidence>